<name>A0A0K2U729_LEPSM</name>
<reference evidence="2" key="1">
    <citation type="submission" date="2014-05" db="EMBL/GenBank/DDBJ databases">
        <authorList>
            <person name="Chronopoulou M."/>
        </authorList>
    </citation>
    <scope>NUCLEOTIDE SEQUENCE</scope>
    <source>
        <tissue evidence="2">Whole organism</tissue>
    </source>
</reference>
<dbReference type="OrthoDB" id="6369964at2759"/>
<dbReference type="EMBL" id="HACA01016165">
    <property type="protein sequence ID" value="CDW33526.1"/>
    <property type="molecule type" value="Transcribed_RNA"/>
</dbReference>
<dbReference type="Pfam" id="PF24667">
    <property type="entry name" value="MORN_DRC7"/>
    <property type="match status" value="1"/>
</dbReference>
<dbReference type="GO" id="GO:0030317">
    <property type="term" value="P:flagellated sperm motility"/>
    <property type="evidence" value="ECO:0007669"/>
    <property type="project" value="TreeGrafter"/>
</dbReference>
<sequence>MYRLGQKTSFFSNVKVEYYAPYLLKDGLVRRVQTFDENTSNLKSIFEKFSYRTDKLISRETYPENDLVIERFGRRRKDQMKLHAYLRPFHTRTMEFYSEARLDKLLRRVSKAWELEESYDGRENGLKEIQVVFTIAEKKFGPAETSKSGRDIVKIIEKYEKPLNRKDRNELSSARILNQKDIYVRIFDFENNRIYIKFFHEKGQIFCKTAEFSIPGNPVADDLEEDDVKVFIVDPRDPKPLIYELRDLYNEQLQSQIKAINRVEVSESEINVLLEDRMKELSANELNVWIFDVKRNINVLKGRHEKSIQKKDKKGDGTTLSTLNIEIDFLAPYLTKYEDLDSLTKPHAIQIRDECLNNIRMSLKSKEDELYYQILETQKEIESNLQTWAVDCLNSKKFFQKVLEMRLKRQKTSSIAYYS</sequence>
<dbReference type="AlphaFoldDB" id="A0A0K2U729"/>
<evidence type="ECO:0000259" key="1">
    <source>
        <dbReference type="Pfam" id="PF24667"/>
    </source>
</evidence>
<feature type="domain" description="Dynein regulatory complex subunit 7 MORN" evidence="1">
    <location>
        <begin position="5"/>
        <end position="288"/>
    </location>
</feature>
<feature type="non-terminal residue" evidence="2">
    <location>
        <position position="419"/>
    </location>
</feature>
<dbReference type="InterPro" id="IPR033551">
    <property type="entry name" value="DRC7/lobo"/>
</dbReference>
<dbReference type="PANTHER" id="PTHR35249">
    <property type="entry name" value="DYNEIN REGULATORY COMPLEX SUBUNIT 7"/>
    <property type="match status" value="1"/>
</dbReference>
<protein>
    <submittedName>
        <fullName evidence="2">Coiledcoil domaincontaining protein lobo homolog [Latimeria chalumnae]</fullName>
    </submittedName>
</protein>
<dbReference type="InterPro" id="IPR056291">
    <property type="entry name" value="MORN_DRC7"/>
</dbReference>
<dbReference type="GO" id="GO:0031514">
    <property type="term" value="C:motile cilium"/>
    <property type="evidence" value="ECO:0007669"/>
    <property type="project" value="TreeGrafter"/>
</dbReference>
<organism evidence="2">
    <name type="scientific">Lepeophtheirus salmonis</name>
    <name type="common">Salmon louse</name>
    <name type="synonym">Caligus salmonis</name>
    <dbReference type="NCBI Taxonomy" id="72036"/>
    <lineage>
        <taxon>Eukaryota</taxon>
        <taxon>Metazoa</taxon>
        <taxon>Ecdysozoa</taxon>
        <taxon>Arthropoda</taxon>
        <taxon>Crustacea</taxon>
        <taxon>Multicrustacea</taxon>
        <taxon>Hexanauplia</taxon>
        <taxon>Copepoda</taxon>
        <taxon>Siphonostomatoida</taxon>
        <taxon>Caligidae</taxon>
        <taxon>Lepeophtheirus</taxon>
    </lineage>
</organism>
<evidence type="ECO:0000313" key="2">
    <source>
        <dbReference type="EMBL" id="CDW33526.1"/>
    </source>
</evidence>
<accession>A0A0K2U729</accession>
<dbReference type="PANTHER" id="PTHR35249:SF2">
    <property type="entry name" value="DYNEIN REGULATORY COMPLEX SUBUNIT 7"/>
    <property type="match status" value="1"/>
</dbReference>
<proteinExistence type="predicted"/>